<comment type="subcellular location">
    <subcellularLocation>
        <location evidence="1">Membrane</location>
        <topology evidence="1">Multi-pass membrane protein</topology>
    </subcellularLocation>
</comment>
<dbReference type="EMBL" id="OX395126">
    <property type="protein sequence ID" value="CAI5762766.1"/>
    <property type="molecule type" value="Genomic_DNA"/>
</dbReference>
<evidence type="ECO:0000313" key="7">
    <source>
        <dbReference type="EMBL" id="CAI5762766.1"/>
    </source>
</evidence>
<dbReference type="GO" id="GO:0016020">
    <property type="term" value="C:membrane"/>
    <property type="evidence" value="ECO:0007669"/>
    <property type="project" value="UniProtKB-SubCell"/>
</dbReference>
<dbReference type="AlphaFoldDB" id="A0AA35JNC8"/>
<keyword evidence="5 6" id="KW-0472">Membrane</keyword>
<feature type="transmembrane region" description="Helical" evidence="6">
    <location>
        <begin position="307"/>
        <end position="329"/>
    </location>
</feature>
<evidence type="ECO:0000256" key="5">
    <source>
        <dbReference type="ARBA" id="ARBA00023136"/>
    </source>
</evidence>
<proteinExistence type="inferred from homology"/>
<feature type="transmembrane region" description="Helical" evidence="6">
    <location>
        <begin position="410"/>
        <end position="433"/>
    </location>
</feature>
<feature type="transmembrane region" description="Helical" evidence="6">
    <location>
        <begin position="241"/>
        <end position="264"/>
    </location>
</feature>
<keyword evidence="4 6" id="KW-1133">Transmembrane helix</keyword>
<evidence type="ECO:0000256" key="2">
    <source>
        <dbReference type="ARBA" id="ARBA00008821"/>
    </source>
</evidence>
<dbReference type="InterPro" id="IPR006043">
    <property type="entry name" value="NCS2"/>
</dbReference>
<evidence type="ECO:0000256" key="4">
    <source>
        <dbReference type="ARBA" id="ARBA00022989"/>
    </source>
</evidence>
<evidence type="ECO:0000313" key="8">
    <source>
        <dbReference type="Proteomes" id="UP001178461"/>
    </source>
</evidence>
<organism evidence="7 8">
    <name type="scientific">Podarcis lilfordi</name>
    <name type="common">Lilford's wall lizard</name>
    <dbReference type="NCBI Taxonomy" id="74358"/>
    <lineage>
        <taxon>Eukaryota</taxon>
        <taxon>Metazoa</taxon>
        <taxon>Chordata</taxon>
        <taxon>Craniata</taxon>
        <taxon>Vertebrata</taxon>
        <taxon>Euteleostomi</taxon>
        <taxon>Lepidosauria</taxon>
        <taxon>Squamata</taxon>
        <taxon>Bifurcata</taxon>
        <taxon>Unidentata</taxon>
        <taxon>Episquamata</taxon>
        <taxon>Laterata</taxon>
        <taxon>Lacertibaenia</taxon>
        <taxon>Lacertidae</taxon>
        <taxon>Podarcis</taxon>
    </lineage>
</organism>
<feature type="transmembrane region" description="Helical" evidence="6">
    <location>
        <begin position="200"/>
        <end position="220"/>
    </location>
</feature>
<evidence type="ECO:0000256" key="3">
    <source>
        <dbReference type="ARBA" id="ARBA00022692"/>
    </source>
</evidence>
<gene>
    <name evidence="7" type="ORF">PODLI_1B018446</name>
</gene>
<feature type="transmembrane region" description="Helical" evidence="6">
    <location>
        <begin position="21"/>
        <end position="49"/>
    </location>
</feature>
<dbReference type="PANTHER" id="PTHR11119">
    <property type="entry name" value="XANTHINE-URACIL / VITAMIN C PERMEASE FAMILY MEMBER"/>
    <property type="match status" value="1"/>
</dbReference>
<keyword evidence="8" id="KW-1185">Reference proteome</keyword>
<name>A0AA35JNC8_9SAUR</name>
<feature type="transmembrane region" description="Helical" evidence="6">
    <location>
        <begin position="480"/>
        <end position="500"/>
    </location>
</feature>
<evidence type="ECO:0000256" key="6">
    <source>
        <dbReference type="SAM" id="Phobius"/>
    </source>
</evidence>
<accession>A0AA35JNC8</accession>
<reference evidence="7" key="1">
    <citation type="submission" date="2022-12" db="EMBL/GenBank/DDBJ databases">
        <authorList>
            <person name="Alioto T."/>
            <person name="Alioto T."/>
            <person name="Gomez Garrido J."/>
        </authorList>
    </citation>
    <scope>NUCLEOTIDE SEQUENCE</scope>
</reference>
<dbReference type="Pfam" id="PF00860">
    <property type="entry name" value="Xan_ur_permease"/>
    <property type="match status" value="1"/>
</dbReference>
<protein>
    <submittedName>
        <fullName evidence="7">Solute carrier family 23 member 3</fullName>
    </submittedName>
</protein>
<comment type="similarity">
    <text evidence="2">Belongs to the nucleobase:cation symporter-2 (NCS2) (TC 2.A.40) family.</text>
</comment>
<evidence type="ECO:0000256" key="1">
    <source>
        <dbReference type="ARBA" id="ARBA00004141"/>
    </source>
</evidence>
<sequence length="613" mass="66127">MNKVNRASKSILPHARKGPKFPPWPLICLLALQHLLVQVSFLCIFHFFFIATLPGKMLNGTPCWNELLACNLFACGIATAFQCGLGTRLPLVQAPSFEFLIPAMIQTQHVAPILQSNGNSTEAPDICAGPDCENSRNWDQLLHEVSGAVLISALVQVALGMSGACGWITHRCGPMVLAPSLSVIGLSAYRPAALLCSENWGVALLLVLLCVLLSQHLASCRLPICQWSQARRLTIKSGSPALHFFSILLPFSGIWLVCGILRPVPTSWDVLHPSTPHLTLTNSTLQSPWLKLPYPGAQGWPVLSTRAIGIGAAMGVTASVNSVGCYLLCSKSLWDPPPPQHLCNRGLCTEGLGTLLAAVLGSVSGTASSMPNACAGRLTQAPSCRAVWISALACVLLGLSPRLMGILTTIPLAIHGGVLCVTYSMAVGTGVSYFQYTDIDSGRNIFIVGFTMFMGLLVPKWLFAAPGSLATATGCVPVDLFLLSLLMVPAFITGFLSFFLENTVSGTLQERGLLNYSSARKPEARENSLQQCRNGSAQRNQLPLVLQKYPTPSWRKGFPFCFLCPLGDNKVEIVNTYPLEELRHSEEQTTDLLLKPETVVLESELELETVPRA</sequence>
<feature type="transmembrane region" description="Helical" evidence="6">
    <location>
        <begin position="386"/>
        <end position="404"/>
    </location>
</feature>
<dbReference type="Proteomes" id="UP001178461">
    <property type="component" value="Chromosome 1"/>
</dbReference>
<keyword evidence="3 6" id="KW-0812">Transmembrane</keyword>
<feature type="transmembrane region" description="Helical" evidence="6">
    <location>
        <begin position="445"/>
        <end position="464"/>
    </location>
</feature>
<dbReference type="GO" id="GO:0022857">
    <property type="term" value="F:transmembrane transporter activity"/>
    <property type="evidence" value="ECO:0007669"/>
    <property type="project" value="InterPro"/>
</dbReference>